<protein>
    <recommendedName>
        <fullName evidence="2">site-specific DNA-methyltransferase (adenine-specific)</fullName>
        <ecNumber evidence="2">2.1.1.72</ecNumber>
    </recommendedName>
</protein>
<dbReference type="Gene3D" id="3.40.50.150">
    <property type="entry name" value="Vaccinia Virus protein VP39"/>
    <property type="match status" value="1"/>
</dbReference>
<dbReference type="EMBL" id="FXTM01000022">
    <property type="protein sequence ID" value="SMO72132.1"/>
    <property type="molecule type" value="Genomic_DNA"/>
</dbReference>
<dbReference type="InterPro" id="IPR051537">
    <property type="entry name" value="DNA_Adenine_Mtase"/>
</dbReference>
<dbReference type="Proteomes" id="UP000317315">
    <property type="component" value="Unassembled WGS sequence"/>
</dbReference>
<dbReference type="InterPro" id="IPR022749">
    <property type="entry name" value="D12N6_MeTrfase_N"/>
</dbReference>
<evidence type="ECO:0000256" key="1">
    <source>
        <dbReference type="ARBA" id="ARBA00006594"/>
    </source>
</evidence>
<dbReference type="SUPFAM" id="SSF53335">
    <property type="entry name" value="S-adenosyl-L-methionine-dependent methyltransferases"/>
    <property type="match status" value="1"/>
</dbReference>
<proteinExistence type="inferred from homology"/>
<gene>
    <name evidence="11" type="ORF">SAMN06269117_1222</name>
</gene>
<dbReference type="InterPro" id="IPR038333">
    <property type="entry name" value="T1MK-like_N_sf"/>
</dbReference>
<keyword evidence="6" id="KW-0680">Restriction system</keyword>
<dbReference type="PANTHER" id="PTHR42933">
    <property type="entry name" value="SLR6095 PROTEIN"/>
    <property type="match status" value="1"/>
</dbReference>
<dbReference type="Pfam" id="PF12161">
    <property type="entry name" value="HsdM_N"/>
    <property type="match status" value="1"/>
</dbReference>
<evidence type="ECO:0000256" key="3">
    <source>
        <dbReference type="ARBA" id="ARBA00022603"/>
    </source>
</evidence>
<dbReference type="GO" id="GO:0008170">
    <property type="term" value="F:N-methyltransferase activity"/>
    <property type="evidence" value="ECO:0007669"/>
    <property type="project" value="InterPro"/>
</dbReference>
<dbReference type="RefSeq" id="WP_142936032.1">
    <property type="nucleotide sequence ID" value="NZ_FXTM01000022.1"/>
</dbReference>
<dbReference type="Gene3D" id="1.20.1260.30">
    <property type="match status" value="1"/>
</dbReference>
<evidence type="ECO:0000313" key="11">
    <source>
        <dbReference type="EMBL" id="SMO72132.1"/>
    </source>
</evidence>
<accession>A0A521DKM4</accession>
<dbReference type="Pfam" id="PF02384">
    <property type="entry name" value="N6_Mtase"/>
    <property type="match status" value="1"/>
</dbReference>
<organism evidence="11 12">
    <name type="scientific">Balnearium lithotrophicum</name>
    <dbReference type="NCBI Taxonomy" id="223788"/>
    <lineage>
        <taxon>Bacteria</taxon>
        <taxon>Pseudomonadati</taxon>
        <taxon>Aquificota</taxon>
        <taxon>Aquificia</taxon>
        <taxon>Desulfurobacteriales</taxon>
        <taxon>Desulfurobacteriaceae</taxon>
        <taxon>Balnearium</taxon>
    </lineage>
</organism>
<keyword evidence="5" id="KW-0949">S-adenosyl-L-methionine</keyword>
<evidence type="ECO:0000256" key="4">
    <source>
        <dbReference type="ARBA" id="ARBA00022679"/>
    </source>
</evidence>
<dbReference type="PANTHER" id="PTHR42933:SF3">
    <property type="entry name" value="TYPE I RESTRICTION ENZYME MJAVIII METHYLASE SUBUNIT"/>
    <property type="match status" value="1"/>
</dbReference>
<dbReference type="PRINTS" id="PR00507">
    <property type="entry name" value="N12N6MTFRASE"/>
</dbReference>
<feature type="domain" description="DNA methylase adenine-specific" evidence="9">
    <location>
        <begin position="156"/>
        <end position="471"/>
    </location>
</feature>
<dbReference type="GO" id="GO:0032259">
    <property type="term" value="P:methylation"/>
    <property type="evidence" value="ECO:0007669"/>
    <property type="project" value="UniProtKB-KW"/>
</dbReference>
<keyword evidence="4" id="KW-0808">Transferase</keyword>
<dbReference type="AlphaFoldDB" id="A0A521DKM4"/>
<dbReference type="InterPro" id="IPR029063">
    <property type="entry name" value="SAM-dependent_MTases_sf"/>
</dbReference>
<dbReference type="OrthoDB" id="9814572at2"/>
<evidence type="ECO:0000256" key="8">
    <source>
        <dbReference type="SAM" id="Coils"/>
    </source>
</evidence>
<evidence type="ECO:0000259" key="9">
    <source>
        <dbReference type="Pfam" id="PF02384"/>
    </source>
</evidence>
<keyword evidence="12" id="KW-1185">Reference proteome</keyword>
<dbReference type="GO" id="GO:0009307">
    <property type="term" value="P:DNA restriction-modification system"/>
    <property type="evidence" value="ECO:0007669"/>
    <property type="project" value="UniProtKB-KW"/>
</dbReference>
<comment type="similarity">
    <text evidence="1">Belongs to the N(4)/N(6)-methyltransferase family.</text>
</comment>
<feature type="domain" description="N6 adenine-specific DNA methyltransferase N-terminal" evidence="10">
    <location>
        <begin position="9"/>
        <end position="142"/>
    </location>
</feature>
<evidence type="ECO:0000256" key="2">
    <source>
        <dbReference type="ARBA" id="ARBA00011900"/>
    </source>
</evidence>
<reference evidence="11 12" key="1">
    <citation type="submission" date="2017-05" db="EMBL/GenBank/DDBJ databases">
        <authorList>
            <person name="Varghese N."/>
            <person name="Submissions S."/>
        </authorList>
    </citation>
    <scope>NUCLEOTIDE SEQUENCE [LARGE SCALE GENOMIC DNA]</scope>
    <source>
        <strain evidence="11 12">DSM 16304</strain>
    </source>
</reference>
<evidence type="ECO:0000256" key="5">
    <source>
        <dbReference type="ARBA" id="ARBA00022691"/>
    </source>
</evidence>
<dbReference type="EC" id="2.1.1.72" evidence="2"/>
<evidence type="ECO:0000313" key="12">
    <source>
        <dbReference type="Proteomes" id="UP000317315"/>
    </source>
</evidence>
<feature type="coiled-coil region" evidence="8">
    <location>
        <begin position="475"/>
        <end position="503"/>
    </location>
</feature>
<keyword evidence="8" id="KW-0175">Coiled coil</keyword>
<evidence type="ECO:0000259" key="10">
    <source>
        <dbReference type="Pfam" id="PF12161"/>
    </source>
</evidence>
<sequence length="508" mass="57855">MAELDIKTLENWLWEAACKIRGEVDAPKYKEYILPLIFIKRLSDVFEDEIEKLSEEFGDRETALEIVESDHSFVRFFIPEVARWENIKRHPVHGLGMYLTDAVRAIAKENPKLQGVVDIVDFNATMAGKRIISDERLHALINVLSKYRLGIRDVPPDIIGNAYEYLLRKFAEGSGQSAGEFYTPREVGILIAHILDPEPGQSIYDPCVGSAGLLIKNQLYFKEKYRGKTVADLKFYGQEILHFSYAMAKMNIFIHDMDAEIALGDTMNHPAFKNSDGSLMQFDLIATNPMWNQDFPQSTYENDQFGRFTFGYPPSSSADWGWIQHVNASLKGNGKACIVLDTGSVSRGSGAEGSNRERDIRKKFVESDLIEAVILLPENLFYNTTAPGVIIVLNKNKRHREEILLINASEKFEKGRPKNILTEEGIREVSEVYHGWKEVEKFSRIITLEEARANDYNLSPSRYITISTEEEVLPLEDAVVMVKEAEEDRRRAEEELCEILEESLGIEL</sequence>
<keyword evidence="3" id="KW-0489">Methyltransferase</keyword>
<name>A0A521DKM4_9BACT</name>
<evidence type="ECO:0000256" key="7">
    <source>
        <dbReference type="ARBA" id="ARBA00047942"/>
    </source>
</evidence>
<comment type="catalytic activity">
    <reaction evidence="7">
        <text>a 2'-deoxyadenosine in DNA + S-adenosyl-L-methionine = an N(6)-methyl-2'-deoxyadenosine in DNA + S-adenosyl-L-homocysteine + H(+)</text>
        <dbReference type="Rhea" id="RHEA:15197"/>
        <dbReference type="Rhea" id="RHEA-COMP:12418"/>
        <dbReference type="Rhea" id="RHEA-COMP:12419"/>
        <dbReference type="ChEBI" id="CHEBI:15378"/>
        <dbReference type="ChEBI" id="CHEBI:57856"/>
        <dbReference type="ChEBI" id="CHEBI:59789"/>
        <dbReference type="ChEBI" id="CHEBI:90615"/>
        <dbReference type="ChEBI" id="CHEBI:90616"/>
        <dbReference type="EC" id="2.1.1.72"/>
    </reaction>
</comment>
<dbReference type="GO" id="GO:0009007">
    <property type="term" value="F:site-specific DNA-methyltransferase (adenine-specific) activity"/>
    <property type="evidence" value="ECO:0007669"/>
    <property type="project" value="UniProtKB-EC"/>
</dbReference>
<evidence type="ECO:0000256" key="6">
    <source>
        <dbReference type="ARBA" id="ARBA00022747"/>
    </source>
</evidence>
<dbReference type="InterPro" id="IPR003356">
    <property type="entry name" value="DNA_methylase_A-5"/>
</dbReference>
<dbReference type="GO" id="GO:0003677">
    <property type="term" value="F:DNA binding"/>
    <property type="evidence" value="ECO:0007669"/>
    <property type="project" value="InterPro"/>
</dbReference>